<evidence type="ECO:0000259" key="8">
    <source>
        <dbReference type="PROSITE" id="PS50893"/>
    </source>
</evidence>
<keyword evidence="7" id="KW-0472">Membrane</keyword>
<dbReference type="Proteomes" id="UP000825799">
    <property type="component" value="Chromosome"/>
</dbReference>
<dbReference type="NCBIfam" id="NF007739">
    <property type="entry name" value="PRK10419.1"/>
    <property type="match status" value="2"/>
</dbReference>
<evidence type="ECO:0000256" key="2">
    <source>
        <dbReference type="ARBA" id="ARBA00005417"/>
    </source>
</evidence>
<keyword evidence="3" id="KW-0813">Transport</keyword>
<feature type="domain" description="ABC transporter" evidence="8">
    <location>
        <begin position="362"/>
        <end position="596"/>
    </location>
</feature>
<keyword evidence="10" id="KW-1185">Reference proteome</keyword>
<protein>
    <submittedName>
        <fullName evidence="9">ABC transporter ATP-binding protein</fullName>
    </submittedName>
</protein>
<dbReference type="PROSITE" id="PS50893">
    <property type="entry name" value="ABC_TRANSPORTER_2"/>
    <property type="match status" value="2"/>
</dbReference>
<dbReference type="EMBL" id="CP080590">
    <property type="protein sequence ID" value="QYO78801.1"/>
    <property type="molecule type" value="Genomic_DNA"/>
</dbReference>
<dbReference type="PANTHER" id="PTHR43297">
    <property type="entry name" value="OLIGOPEPTIDE TRANSPORT ATP-BINDING PROTEIN APPD"/>
    <property type="match status" value="1"/>
</dbReference>
<evidence type="ECO:0000256" key="6">
    <source>
        <dbReference type="ARBA" id="ARBA00022840"/>
    </source>
</evidence>
<comment type="similarity">
    <text evidence="2">Belongs to the ABC transporter superfamily.</text>
</comment>
<dbReference type="SUPFAM" id="SSF52540">
    <property type="entry name" value="P-loop containing nucleoside triphosphate hydrolases"/>
    <property type="match status" value="2"/>
</dbReference>
<proteinExistence type="inferred from homology"/>
<keyword evidence="6 9" id="KW-0067">ATP-binding</keyword>
<dbReference type="InterPro" id="IPR017871">
    <property type="entry name" value="ABC_transporter-like_CS"/>
</dbReference>
<evidence type="ECO:0000256" key="4">
    <source>
        <dbReference type="ARBA" id="ARBA00022475"/>
    </source>
</evidence>
<dbReference type="InterPro" id="IPR050388">
    <property type="entry name" value="ABC_Ni/Peptide_Import"/>
</dbReference>
<keyword evidence="5" id="KW-0547">Nucleotide-binding</keyword>
<evidence type="ECO:0000256" key="5">
    <source>
        <dbReference type="ARBA" id="ARBA00022741"/>
    </source>
</evidence>
<comment type="subcellular location">
    <subcellularLocation>
        <location evidence="1">Cell inner membrane</location>
        <topology evidence="1">Peripheral membrane protein</topology>
    </subcellularLocation>
</comment>
<dbReference type="RefSeq" id="WP_220307253.1">
    <property type="nucleotide sequence ID" value="NZ_CP080590.1"/>
</dbReference>
<dbReference type="PANTHER" id="PTHR43297:SF2">
    <property type="entry name" value="DIPEPTIDE TRANSPORT ATP-BINDING PROTEIN DPPD"/>
    <property type="match status" value="1"/>
</dbReference>
<evidence type="ECO:0000256" key="1">
    <source>
        <dbReference type="ARBA" id="ARBA00004417"/>
    </source>
</evidence>
<evidence type="ECO:0000256" key="3">
    <source>
        <dbReference type="ARBA" id="ARBA00022448"/>
    </source>
</evidence>
<dbReference type="InterPro" id="IPR003439">
    <property type="entry name" value="ABC_transporter-like_ATP-bd"/>
</dbReference>
<evidence type="ECO:0000313" key="9">
    <source>
        <dbReference type="EMBL" id="QYO78801.1"/>
    </source>
</evidence>
<sequence>MNYPGAIKTENASAAGAALLQVRDLHTHFLTDDGTVKAVNGVSFDIDRGERIAIVGESGSGKSAMAMSLLRLLAYPGRVVGGEINLNGRDLNRMSERQLNQVRGREVGTIFQDPMSSLDPVMRIADQMVPPIMRHLEMNAEKARAEAIGWLDRVGIPDPTRRIDAYPFEMSGGMRQRVMIAMALSCRPRLVIADEPTTALDVTIQAQIVELLKDLTAETGAAMIFITHDLGLVARFAHKVGVMYAGKLVEFGPVRDIFAHPCHPYTQSLLDTIPPVDEPQRRKLAQIPGFPPDMKLPLTGCAFRDRCAAAHEHCASDTPGLSPRGPGHRAACFLPEGLGEARRQQTEAIPPLVRNADDRVVVEVFNLHKHFTGRSLLPWRVPPTVRAVNGISLNIREGETLGIVGESGCGKSTVARLLLGLDPVTSGDIYVEGMAQMVFQDPSSSFNPKMTLFDIIAEPLVVTGRGSRAERTARVHELLEQVGLDTSYAARYPSQLSGGQKQRVAIARALAIKPSVVVADEPTSALDVSVRAQIINLMVDLKRQLRVSFVFISHDLLTVSYISDKIAVMYLGEVVEYGPADEVFRNPLHPYTQALIAAVPLPDPVAEEARIKKPLSGELPSPLDLPPGCAFASRCPRATEFCRAEKPVLQAYSGSREAACHYVD</sequence>
<keyword evidence="4" id="KW-1003">Cell membrane</keyword>
<evidence type="ECO:0000256" key="7">
    <source>
        <dbReference type="ARBA" id="ARBA00023136"/>
    </source>
</evidence>
<organism evidence="9 10">
    <name type="scientific">Devosia salina</name>
    <dbReference type="NCBI Taxonomy" id="2860336"/>
    <lineage>
        <taxon>Bacteria</taxon>
        <taxon>Pseudomonadati</taxon>
        <taxon>Pseudomonadota</taxon>
        <taxon>Alphaproteobacteria</taxon>
        <taxon>Hyphomicrobiales</taxon>
        <taxon>Devosiaceae</taxon>
        <taxon>Devosia</taxon>
    </lineage>
</organism>
<dbReference type="InterPro" id="IPR027417">
    <property type="entry name" value="P-loop_NTPase"/>
</dbReference>
<feature type="domain" description="ABC transporter" evidence="8">
    <location>
        <begin position="20"/>
        <end position="270"/>
    </location>
</feature>
<dbReference type="SMART" id="SM00382">
    <property type="entry name" value="AAA"/>
    <property type="match status" value="2"/>
</dbReference>
<evidence type="ECO:0000313" key="10">
    <source>
        <dbReference type="Proteomes" id="UP000825799"/>
    </source>
</evidence>
<dbReference type="NCBIfam" id="NF008453">
    <property type="entry name" value="PRK11308.1"/>
    <property type="match status" value="2"/>
</dbReference>
<dbReference type="CDD" id="cd03257">
    <property type="entry name" value="ABC_NikE_OppD_transporters"/>
    <property type="match status" value="2"/>
</dbReference>
<accession>A0ABX8WNW9</accession>
<dbReference type="InterPro" id="IPR003593">
    <property type="entry name" value="AAA+_ATPase"/>
</dbReference>
<dbReference type="InterPro" id="IPR013563">
    <property type="entry name" value="Oligopep_ABC_C"/>
</dbReference>
<dbReference type="NCBIfam" id="TIGR01727">
    <property type="entry name" value="oligo_HPY"/>
    <property type="match status" value="2"/>
</dbReference>
<gene>
    <name evidence="9" type="ORF">K1X15_09795</name>
</gene>
<name>A0ABX8WNW9_9HYPH</name>
<dbReference type="Pfam" id="PF00005">
    <property type="entry name" value="ABC_tran"/>
    <property type="match status" value="2"/>
</dbReference>
<dbReference type="Gene3D" id="3.40.50.300">
    <property type="entry name" value="P-loop containing nucleotide triphosphate hydrolases"/>
    <property type="match status" value="2"/>
</dbReference>
<dbReference type="GO" id="GO:0005524">
    <property type="term" value="F:ATP binding"/>
    <property type="evidence" value="ECO:0007669"/>
    <property type="project" value="UniProtKB-KW"/>
</dbReference>
<dbReference type="PROSITE" id="PS00211">
    <property type="entry name" value="ABC_TRANSPORTER_1"/>
    <property type="match status" value="2"/>
</dbReference>
<dbReference type="Pfam" id="PF08352">
    <property type="entry name" value="oligo_HPY"/>
    <property type="match status" value="2"/>
</dbReference>
<reference evidence="9 10" key="1">
    <citation type="submission" date="2021-08" db="EMBL/GenBank/DDBJ databases">
        <title>Devosia salina sp. nov., isolated from the South China Sea sediment.</title>
        <authorList>
            <person name="Zhou Z."/>
        </authorList>
    </citation>
    <scope>NUCLEOTIDE SEQUENCE [LARGE SCALE GENOMIC DNA]</scope>
    <source>
        <strain evidence="9 10">SCS-3</strain>
    </source>
</reference>